<evidence type="ECO:0000313" key="4">
    <source>
        <dbReference type="Proteomes" id="UP000325313"/>
    </source>
</evidence>
<accession>A0A5B0PZ61</accession>
<dbReference type="AlphaFoldDB" id="A0A5B0PZ61"/>
<dbReference type="Proteomes" id="UP000324748">
    <property type="component" value="Unassembled WGS sequence"/>
</dbReference>
<comment type="caution">
    <text evidence="1">The sequence shown here is derived from an EMBL/GenBank/DDBJ whole genome shotgun (WGS) entry which is preliminary data.</text>
</comment>
<sequence length="132" mass="14656">MQFLKHITVLTSMTCGLSTADQKYDIENKCTLYCDPKSSLQAVCAKGQLGEIRFRPTPENYLLKRANPTQNLPPGVKGYHNCVGLEADSAHCCDENVKFTKGSNETTIGARDFNKFCHDPTPISVKPKHCAY</sequence>
<gene>
    <name evidence="1" type="ORF">PGT21_029400</name>
    <name evidence="2" type="ORF">PGTUg99_012273</name>
</gene>
<protein>
    <submittedName>
        <fullName evidence="1">Uncharacterized protein</fullName>
    </submittedName>
</protein>
<dbReference type="EMBL" id="VDEP01000305">
    <property type="protein sequence ID" value="KAA1109181.1"/>
    <property type="molecule type" value="Genomic_DNA"/>
</dbReference>
<reference evidence="3 4" key="1">
    <citation type="submission" date="2019-05" db="EMBL/GenBank/DDBJ databases">
        <title>Emergence of the Ug99 lineage of the wheat stem rust pathogen through somatic hybridization.</title>
        <authorList>
            <person name="Li F."/>
            <person name="Upadhyaya N.M."/>
            <person name="Sperschneider J."/>
            <person name="Matny O."/>
            <person name="Nguyen-Phuc H."/>
            <person name="Mago R."/>
            <person name="Raley C."/>
            <person name="Miller M.E."/>
            <person name="Silverstein K.A.T."/>
            <person name="Henningsen E."/>
            <person name="Hirsch C.D."/>
            <person name="Visser B."/>
            <person name="Pretorius Z.A."/>
            <person name="Steffenson B.J."/>
            <person name="Schwessinger B."/>
            <person name="Dodds P.N."/>
            <person name="Figueroa M."/>
        </authorList>
    </citation>
    <scope>NUCLEOTIDE SEQUENCE [LARGE SCALE GENOMIC DNA]</scope>
    <source>
        <strain evidence="1">21-0</strain>
        <strain evidence="2 4">Ug99</strain>
    </source>
</reference>
<name>A0A5B0PZ61_PUCGR</name>
<evidence type="ECO:0000313" key="1">
    <source>
        <dbReference type="EMBL" id="KAA1106127.1"/>
    </source>
</evidence>
<organism evidence="1 3">
    <name type="scientific">Puccinia graminis f. sp. tritici</name>
    <dbReference type="NCBI Taxonomy" id="56615"/>
    <lineage>
        <taxon>Eukaryota</taxon>
        <taxon>Fungi</taxon>
        <taxon>Dikarya</taxon>
        <taxon>Basidiomycota</taxon>
        <taxon>Pucciniomycotina</taxon>
        <taxon>Pucciniomycetes</taxon>
        <taxon>Pucciniales</taxon>
        <taxon>Pucciniaceae</taxon>
        <taxon>Puccinia</taxon>
    </lineage>
</organism>
<dbReference type="Proteomes" id="UP000325313">
    <property type="component" value="Unassembled WGS sequence"/>
</dbReference>
<evidence type="ECO:0000313" key="3">
    <source>
        <dbReference type="Proteomes" id="UP000324748"/>
    </source>
</evidence>
<dbReference type="EMBL" id="VSWC01000040">
    <property type="protein sequence ID" value="KAA1106127.1"/>
    <property type="molecule type" value="Genomic_DNA"/>
</dbReference>
<proteinExistence type="predicted"/>
<keyword evidence="3" id="KW-1185">Reference proteome</keyword>
<evidence type="ECO:0000313" key="2">
    <source>
        <dbReference type="EMBL" id="KAA1109181.1"/>
    </source>
</evidence>